<name>A0A6A4GF50_9AGAR</name>
<dbReference type="EMBL" id="ML770264">
    <property type="protein sequence ID" value="KAE9383975.1"/>
    <property type="molecule type" value="Genomic_DNA"/>
</dbReference>
<feature type="compositionally biased region" description="Low complexity" evidence="1">
    <location>
        <begin position="78"/>
        <end position="90"/>
    </location>
</feature>
<feature type="region of interest" description="Disordered" evidence="1">
    <location>
        <begin position="25"/>
        <end position="105"/>
    </location>
</feature>
<proteinExistence type="predicted"/>
<reference evidence="2" key="1">
    <citation type="journal article" date="2019" name="Environ. Microbiol.">
        <title>Fungal ecological strategies reflected in gene transcription - a case study of two litter decomposers.</title>
        <authorList>
            <person name="Barbi F."/>
            <person name="Kohler A."/>
            <person name="Barry K."/>
            <person name="Baskaran P."/>
            <person name="Daum C."/>
            <person name="Fauchery L."/>
            <person name="Ihrmark K."/>
            <person name="Kuo A."/>
            <person name="LaButti K."/>
            <person name="Lipzen A."/>
            <person name="Morin E."/>
            <person name="Grigoriev I.V."/>
            <person name="Henrissat B."/>
            <person name="Lindahl B."/>
            <person name="Martin F."/>
        </authorList>
    </citation>
    <scope>NUCLEOTIDE SEQUENCE</scope>
    <source>
        <strain evidence="2">JB14</strain>
    </source>
</reference>
<accession>A0A6A4GF50</accession>
<evidence type="ECO:0000313" key="3">
    <source>
        <dbReference type="Proteomes" id="UP000799118"/>
    </source>
</evidence>
<evidence type="ECO:0000256" key="1">
    <source>
        <dbReference type="SAM" id="MobiDB-lite"/>
    </source>
</evidence>
<dbReference type="AlphaFoldDB" id="A0A6A4GF50"/>
<protein>
    <submittedName>
        <fullName evidence="2">Uncharacterized protein</fullName>
    </submittedName>
</protein>
<evidence type="ECO:0000313" key="2">
    <source>
        <dbReference type="EMBL" id="KAE9383975.1"/>
    </source>
</evidence>
<feature type="compositionally biased region" description="Polar residues" evidence="1">
    <location>
        <begin position="91"/>
        <end position="105"/>
    </location>
</feature>
<organism evidence="2 3">
    <name type="scientific">Gymnopus androsaceus JB14</name>
    <dbReference type="NCBI Taxonomy" id="1447944"/>
    <lineage>
        <taxon>Eukaryota</taxon>
        <taxon>Fungi</taxon>
        <taxon>Dikarya</taxon>
        <taxon>Basidiomycota</taxon>
        <taxon>Agaricomycotina</taxon>
        <taxon>Agaricomycetes</taxon>
        <taxon>Agaricomycetidae</taxon>
        <taxon>Agaricales</taxon>
        <taxon>Marasmiineae</taxon>
        <taxon>Omphalotaceae</taxon>
        <taxon>Gymnopus</taxon>
    </lineage>
</organism>
<dbReference type="Proteomes" id="UP000799118">
    <property type="component" value="Unassembled WGS sequence"/>
</dbReference>
<sequence length="105" mass="11114">MSTREKETDKEIVYSPHGDKAALMDSVSLIEQASQSPSPSSESLGSGAPGVGAIPTAYHSSPFDTPPPSEPTSRHSSRSYSRTSLSNSDSQLNRARAQSQHASPK</sequence>
<feature type="compositionally biased region" description="Low complexity" evidence="1">
    <location>
        <begin position="31"/>
        <end position="46"/>
    </location>
</feature>
<gene>
    <name evidence="2" type="ORF">BT96DRAFT_1008567</name>
</gene>
<keyword evidence="3" id="KW-1185">Reference proteome</keyword>